<evidence type="ECO:0000256" key="3">
    <source>
        <dbReference type="ARBA" id="ARBA00022840"/>
    </source>
</evidence>
<evidence type="ECO:0000313" key="9">
    <source>
        <dbReference type="WBParaSite" id="HDID_0000521801-mRNA-1"/>
    </source>
</evidence>
<dbReference type="SUPFAM" id="SSF55681">
    <property type="entry name" value="Class II aaRS and biotin synthetases"/>
    <property type="match status" value="1"/>
</dbReference>
<dbReference type="InterPro" id="IPR004364">
    <property type="entry name" value="Aa-tRNA-synt_II"/>
</dbReference>
<keyword evidence="4" id="KW-0648">Protein biosynthesis</keyword>
<evidence type="ECO:0000313" key="8">
    <source>
        <dbReference type="Proteomes" id="UP000274504"/>
    </source>
</evidence>
<dbReference type="PANTHER" id="PTHR22594">
    <property type="entry name" value="ASPARTYL/LYSYL-TRNA SYNTHETASE"/>
    <property type="match status" value="1"/>
</dbReference>
<organism evidence="9">
    <name type="scientific">Hymenolepis diminuta</name>
    <name type="common">Rat tapeworm</name>
    <dbReference type="NCBI Taxonomy" id="6216"/>
    <lineage>
        <taxon>Eukaryota</taxon>
        <taxon>Metazoa</taxon>
        <taxon>Spiralia</taxon>
        <taxon>Lophotrochozoa</taxon>
        <taxon>Platyhelminthes</taxon>
        <taxon>Cestoda</taxon>
        <taxon>Eucestoda</taxon>
        <taxon>Cyclophyllidea</taxon>
        <taxon>Hymenolepididae</taxon>
        <taxon>Hymenolepis</taxon>
    </lineage>
</organism>
<feature type="domain" description="Aminoacyl-tRNA synthetase class II (D/K/N)" evidence="6">
    <location>
        <begin position="8"/>
        <end position="226"/>
    </location>
</feature>
<dbReference type="WBParaSite" id="HDID_0000521801-mRNA-1">
    <property type="protein sequence ID" value="HDID_0000521801-mRNA-1"/>
    <property type="gene ID" value="HDID_0000521801"/>
</dbReference>
<evidence type="ECO:0000256" key="2">
    <source>
        <dbReference type="ARBA" id="ARBA00022741"/>
    </source>
</evidence>
<dbReference type="OrthoDB" id="1931232at2759"/>
<keyword evidence="2" id="KW-0547">Nucleotide-binding</keyword>
<dbReference type="Proteomes" id="UP000274504">
    <property type="component" value="Unassembled WGS sequence"/>
</dbReference>
<name>A0A0R3SJV3_HYMDI</name>
<dbReference type="GO" id="GO:0006421">
    <property type="term" value="P:asparaginyl-tRNA aminoacylation"/>
    <property type="evidence" value="ECO:0007669"/>
    <property type="project" value="TreeGrafter"/>
</dbReference>
<dbReference type="EMBL" id="UYSG01002485">
    <property type="protein sequence ID" value="VDL57534.1"/>
    <property type="molecule type" value="Genomic_DNA"/>
</dbReference>
<dbReference type="PRINTS" id="PR01042">
    <property type="entry name" value="TRNASYNTHASP"/>
</dbReference>
<dbReference type="AlphaFoldDB" id="A0A0R3SJV3"/>
<evidence type="ECO:0000313" key="7">
    <source>
        <dbReference type="EMBL" id="VDL57534.1"/>
    </source>
</evidence>
<dbReference type="PANTHER" id="PTHR22594:SF34">
    <property type="entry name" value="ASPARAGINE--TRNA LIGASE, MITOCHONDRIAL-RELATED"/>
    <property type="match status" value="1"/>
</dbReference>
<evidence type="ECO:0000256" key="1">
    <source>
        <dbReference type="ARBA" id="ARBA00022598"/>
    </source>
</evidence>
<dbReference type="Pfam" id="PF00152">
    <property type="entry name" value="tRNA-synt_2"/>
    <property type="match status" value="1"/>
</dbReference>
<dbReference type="GO" id="GO:0005739">
    <property type="term" value="C:mitochondrion"/>
    <property type="evidence" value="ECO:0007669"/>
    <property type="project" value="TreeGrafter"/>
</dbReference>
<evidence type="ECO:0000256" key="5">
    <source>
        <dbReference type="ARBA" id="ARBA00023146"/>
    </source>
</evidence>
<gene>
    <name evidence="7" type="ORF">HDID_LOCUS5216</name>
</gene>
<reference evidence="9" key="1">
    <citation type="submission" date="2017-02" db="UniProtKB">
        <authorList>
            <consortium name="WormBaseParasite"/>
        </authorList>
    </citation>
    <scope>IDENTIFICATION</scope>
</reference>
<dbReference type="InterPro" id="IPR002312">
    <property type="entry name" value="Asp/Asn-tRNA-synth_IIb"/>
</dbReference>
<proteinExistence type="predicted"/>
<accession>A0A0R3SJV3</accession>
<protein>
    <submittedName>
        <fullName evidence="9">tRNA-synt_2 domain-containing protein</fullName>
    </submittedName>
</protein>
<keyword evidence="3" id="KW-0067">ATP-binding</keyword>
<evidence type="ECO:0000256" key="4">
    <source>
        <dbReference type="ARBA" id="ARBA00022917"/>
    </source>
</evidence>
<keyword evidence="1" id="KW-0436">Ligase</keyword>
<reference evidence="7 8" key="2">
    <citation type="submission" date="2018-11" db="EMBL/GenBank/DDBJ databases">
        <authorList>
            <consortium name="Pathogen Informatics"/>
        </authorList>
    </citation>
    <scope>NUCLEOTIDE SEQUENCE [LARGE SCALE GENOMIC DNA]</scope>
</reference>
<evidence type="ECO:0000259" key="6">
    <source>
        <dbReference type="Pfam" id="PF00152"/>
    </source>
</evidence>
<dbReference type="STRING" id="6216.A0A0R3SJV3"/>
<keyword evidence="5" id="KW-0030">Aminoacyl-tRNA synthetase</keyword>
<dbReference type="InterPro" id="IPR045864">
    <property type="entry name" value="aa-tRNA-synth_II/BPL/LPL"/>
</dbReference>
<dbReference type="GO" id="GO:0005524">
    <property type="term" value="F:ATP binding"/>
    <property type="evidence" value="ECO:0007669"/>
    <property type="project" value="UniProtKB-KW"/>
</dbReference>
<dbReference type="Gene3D" id="3.30.930.10">
    <property type="entry name" value="Bira Bifunctional Protein, Domain 2"/>
    <property type="match status" value="1"/>
</dbReference>
<dbReference type="GO" id="GO:0004816">
    <property type="term" value="F:asparagine-tRNA ligase activity"/>
    <property type="evidence" value="ECO:0007669"/>
    <property type="project" value="TreeGrafter"/>
</dbReference>
<sequence>MLEAESVALATTEALCDEVEAIVRKIATPYLEMLSSSESSHHHNDLVLILSYLSESLDSTDITTHLNSLESVLSRPFIRITFHEALTTLDRLGKRTVASEINGFNKEEEQALCVSAGNGAVLVTDFPPDQKPFYCARSSENAATSAAVDLLIPGVGEMVGGSVREANRERLLERMPGGEVGTLNWYADLRGHGGAPHGGFGLGFDRMLLWLLGVYNIRDTVTFPREIGKMYF</sequence>